<feature type="compositionally biased region" description="Basic residues" evidence="1">
    <location>
        <begin position="16"/>
        <end position="28"/>
    </location>
</feature>
<gene>
    <name evidence="3" type="ORF">RF11_11235</name>
</gene>
<accession>A0A0C2MSI2</accession>
<organism evidence="3 4">
    <name type="scientific">Thelohanellus kitauei</name>
    <name type="common">Myxosporean</name>
    <dbReference type="NCBI Taxonomy" id="669202"/>
    <lineage>
        <taxon>Eukaryota</taxon>
        <taxon>Metazoa</taxon>
        <taxon>Cnidaria</taxon>
        <taxon>Myxozoa</taxon>
        <taxon>Myxosporea</taxon>
        <taxon>Bivalvulida</taxon>
        <taxon>Platysporina</taxon>
        <taxon>Myxobolidae</taxon>
        <taxon>Thelohanellus</taxon>
    </lineage>
</organism>
<dbReference type="AlphaFoldDB" id="A0A0C2MSI2"/>
<proteinExistence type="predicted"/>
<sequence>MSNNGHRHNPGSLKQQNKKHKHGVHRSKHQLNKFGKQNTTKVHHKIVVKSKKDRQNEKKTKILQNVRDSKDFLREVGFSQSHIPIAVISSSSFTCEHLVSAFQSDGNYEVRSDWINKNCRDYYLIESSRLKKKLLMMKMTQDSAYYFHDTIYASQAIWILMNESDSFAEMSALFQTFDSFNTRDPKRVSTFMEKYSNSLGPFICDSDNIIQIHDSINIHKLTKCIPSFYMRPFSSTRPEKSRKNVNIISENIKYIDSETGGMLIVEGMLRGGCLSANDNVVIPGFGNFPIYQIQTSELENKNHDTKILSTRTKEFQLAEIDEGQYQTHDDTDHNMECEDILMRQDHQFFEPRELAPMDIDIPEYVQNWPDYKDNNER</sequence>
<dbReference type="GO" id="GO:0005634">
    <property type="term" value="C:nucleus"/>
    <property type="evidence" value="ECO:0007669"/>
    <property type="project" value="InterPro"/>
</dbReference>
<comment type="caution">
    <text evidence="3">The sequence shown here is derived from an EMBL/GenBank/DDBJ whole genome shotgun (WGS) entry which is preliminary data.</text>
</comment>
<feature type="region of interest" description="Disordered" evidence="1">
    <location>
        <begin position="1"/>
        <end position="28"/>
    </location>
</feature>
<dbReference type="Pfam" id="PF08142">
    <property type="entry name" value="AARP2CN"/>
    <property type="match status" value="1"/>
</dbReference>
<protein>
    <recommendedName>
        <fullName evidence="2">AARP2CN domain-containing protein</fullName>
    </recommendedName>
</protein>
<name>A0A0C2MSI2_THEKT</name>
<dbReference type="InterPro" id="IPR012948">
    <property type="entry name" value="AARP2CN"/>
</dbReference>
<dbReference type="Proteomes" id="UP000031668">
    <property type="component" value="Unassembled WGS sequence"/>
</dbReference>
<dbReference type="GO" id="GO:0042254">
    <property type="term" value="P:ribosome biogenesis"/>
    <property type="evidence" value="ECO:0007669"/>
    <property type="project" value="InterPro"/>
</dbReference>
<dbReference type="EMBL" id="JWZT01003288">
    <property type="protein sequence ID" value="KII67180.1"/>
    <property type="molecule type" value="Genomic_DNA"/>
</dbReference>
<keyword evidence="4" id="KW-1185">Reference proteome</keyword>
<evidence type="ECO:0000313" key="4">
    <source>
        <dbReference type="Proteomes" id="UP000031668"/>
    </source>
</evidence>
<dbReference type="OrthoDB" id="119302at2759"/>
<reference evidence="3 4" key="1">
    <citation type="journal article" date="2014" name="Genome Biol. Evol.">
        <title>The genome of the myxosporean Thelohanellus kitauei shows adaptations to nutrient acquisition within its fish host.</title>
        <authorList>
            <person name="Yang Y."/>
            <person name="Xiong J."/>
            <person name="Zhou Z."/>
            <person name="Huo F."/>
            <person name="Miao W."/>
            <person name="Ran C."/>
            <person name="Liu Y."/>
            <person name="Zhang J."/>
            <person name="Feng J."/>
            <person name="Wang M."/>
            <person name="Wang M."/>
            <person name="Wang L."/>
            <person name="Yao B."/>
        </authorList>
    </citation>
    <scope>NUCLEOTIDE SEQUENCE [LARGE SCALE GENOMIC DNA]</scope>
    <source>
        <strain evidence="3">Wuqing</strain>
    </source>
</reference>
<evidence type="ECO:0000313" key="3">
    <source>
        <dbReference type="EMBL" id="KII67180.1"/>
    </source>
</evidence>
<evidence type="ECO:0000259" key="2">
    <source>
        <dbReference type="Pfam" id="PF08142"/>
    </source>
</evidence>
<feature type="domain" description="AARP2CN" evidence="2">
    <location>
        <begin position="256"/>
        <end position="295"/>
    </location>
</feature>
<evidence type="ECO:0000256" key="1">
    <source>
        <dbReference type="SAM" id="MobiDB-lite"/>
    </source>
</evidence>